<dbReference type="InterPro" id="IPR009014">
    <property type="entry name" value="Transketo_C/PFOR_II"/>
</dbReference>
<dbReference type="InterPro" id="IPR029061">
    <property type="entry name" value="THDP-binding"/>
</dbReference>
<dbReference type="Gene3D" id="3.40.50.970">
    <property type="match status" value="1"/>
</dbReference>
<dbReference type="InterPro" id="IPR005475">
    <property type="entry name" value="Transketolase-like_Pyr-bd"/>
</dbReference>
<sequence length="311" mass="34238">MTNYSGMEMRKAYAKTIEELYGEDKNIFALEADLSGSMSTASLKSIMGDNYLNLGIMEANMISVAAGINLAGGYCYIHSFGQFLARRAMDQIFISMAYAGLKGCLVGSDSGVTAEHNGGTHMTFEDMGIIRTIPGVEIYDVCDPVELSQILKNAKNKDVLTYIRTARKKAVKDIYEDGEDFSKSGAKLLREGKDVTILACGIEVNEAIKAAEELSEKGIDADVIDCYRIKPLDEEVILKSVSKTKKVITCENHNVNNGLGSAIAELLGEKMPTKMYRIGVREKFGQVGKLEYLMQQYKLTDKDIIEAVEKL</sequence>
<evidence type="ECO:0000313" key="6">
    <source>
        <dbReference type="Proteomes" id="UP000199512"/>
    </source>
</evidence>
<keyword evidence="6" id="KW-1185">Reference proteome</keyword>
<dbReference type="SUPFAM" id="SSF52922">
    <property type="entry name" value="TK C-terminal domain-like"/>
    <property type="match status" value="1"/>
</dbReference>
<protein>
    <submittedName>
        <fullName evidence="5">Transketolase subunit B</fullName>
    </submittedName>
</protein>
<dbReference type="PANTHER" id="PTHR43825">
    <property type="entry name" value="PYRUVATE DEHYDROGENASE E1 COMPONENT"/>
    <property type="match status" value="1"/>
</dbReference>
<evidence type="ECO:0000256" key="3">
    <source>
        <dbReference type="ARBA" id="ARBA00023052"/>
    </source>
</evidence>
<name>A0A1H8KCP7_9FIRM</name>
<dbReference type="SMART" id="SM00861">
    <property type="entry name" value="Transket_pyr"/>
    <property type="match status" value="1"/>
</dbReference>
<feature type="domain" description="Transketolase-like pyrimidine-binding" evidence="4">
    <location>
        <begin position="7"/>
        <end position="173"/>
    </location>
</feature>
<dbReference type="EMBL" id="FODF01000028">
    <property type="protein sequence ID" value="SEN90517.1"/>
    <property type="molecule type" value="Genomic_DNA"/>
</dbReference>
<organism evidence="5 6">
    <name type="scientific">Peptostreptococcus russellii</name>
    <dbReference type="NCBI Taxonomy" id="215200"/>
    <lineage>
        <taxon>Bacteria</taxon>
        <taxon>Bacillati</taxon>
        <taxon>Bacillota</taxon>
        <taxon>Clostridia</taxon>
        <taxon>Peptostreptococcales</taxon>
        <taxon>Peptostreptococcaceae</taxon>
        <taxon>Peptostreptococcus</taxon>
    </lineage>
</organism>
<dbReference type="InterPro" id="IPR033248">
    <property type="entry name" value="Transketolase_C"/>
</dbReference>
<evidence type="ECO:0000256" key="2">
    <source>
        <dbReference type="ARBA" id="ARBA00007131"/>
    </source>
</evidence>
<reference evidence="5 6" key="1">
    <citation type="submission" date="2016-10" db="EMBL/GenBank/DDBJ databases">
        <authorList>
            <person name="de Groot N.N."/>
        </authorList>
    </citation>
    <scope>NUCLEOTIDE SEQUENCE [LARGE SCALE GENOMIC DNA]</scope>
    <source>
        <strain evidence="5 6">Calf135</strain>
    </source>
</reference>
<dbReference type="AlphaFoldDB" id="A0A1H8KCP7"/>
<dbReference type="Gene3D" id="3.40.50.920">
    <property type="match status" value="1"/>
</dbReference>
<dbReference type="CDD" id="cd07033">
    <property type="entry name" value="TPP_PYR_DXS_TK_like"/>
    <property type="match status" value="1"/>
</dbReference>
<dbReference type="Proteomes" id="UP000199512">
    <property type="component" value="Unassembled WGS sequence"/>
</dbReference>
<keyword evidence="3" id="KW-0786">Thiamine pyrophosphate</keyword>
<gene>
    <name evidence="5" type="ORF">SAMN05216454_1281</name>
</gene>
<dbReference type="PANTHER" id="PTHR43825:SF1">
    <property type="entry name" value="TRANSKETOLASE-LIKE PYRIMIDINE-BINDING DOMAIN-CONTAINING PROTEIN"/>
    <property type="match status" value="1"/>
</dbReference>
<dbReference type="SUPFAM" id="SSF52518">
    <property type="entry name" value="Thiamin diphosphate-binding fold (THDP-binding)"/>
    <property type="match status" value="1"/>
</dbReference>
<dbReference type="OrthoDB" id="8732661at2"/>
<proteinExistence type="inferred from homology"/>
<comment type="cofactor">
    <cofactor evidence="1">
        <name>thiamine diphosphate</name>
        <dbReference type="ChEBI" id="CHEBI:58937"/>
    </cofactor>
</comment>
<dbReference type="Pfam" id="PF02780">
    <property type="entry name" value="Transketolase_C"/>
    <property type="match status" value="1"/>
</dbReference>
<dbReference type="Pfam" id="PF02779">
    <property type="entry name" value="Transket_pyr"/>
    <property type="match status" value="1"/>
</dbReference>
<evidence type="ECO:0000259" key="4">
    <source>
        <dbReference type="SMART" id="SM00861"/>
    </source>
</evidence>
<evidence type="ECO:0000313" key="5">
    <source>
        <dbReference type="EMBL" id="SEN90517.1"/>
    </source>
</evidence>
<accession>A0A1H8KCP7</accession>
<dbReference type="FunFam" id="3.40.50.970:FF:000129">
    <property type="entry name" value="Transketolase"/>
    <property type="match status" value="1"/>
</dbReference>
<comment type="similarity">
    <text evidence="2">Belongs to the transketolase family.</text>
</comment>
<dbReference type="RefSeq" id="WP_091976128.1">
    <property type="nucleotide sequence ID" value="NZ_CAUWDX010000006.1"/>
</dbReference>
<evidence type="ECO:0000256" key="1">
    <source>
        <dbReference type="ARBA" id="ARBA00001964"/>
    </source>
</evidence>
<dbReference type="STRING" id="215200.SAMN05216454_1281"/>
<dbReference type="InterPro" id="IPR051157">
    <property type="entry name" value="PDH/Transketolase"/>
</dbReference>